<feature type="transmembrane region" description="Helical" evidence="1">
    <location>
        <begin position="114"/>
        <end position="137"/>
    </location>
</feature>
<dbReference type="EMBL" id="CP129970">
    <property type="protein sequence ID" value="WMN06625.1"/>
    <property type="molecule type" value="Genomic_DNA"/>
</dbReference>
<evidence type="ECO:0000256" key="1">
    <source>
        <dbReference type="SAM" id="Phobius"/>
    </source>
</evidence>
<organism evidence="2 3">
    <name type="scientific">Marivirga arenosa</name>
    <dbReference type="NCBI Taxonomy" id="3059076"/>
    <lineage>
        <taxon>Bacteria</taxon>
        <taxon>Pseudomonadati</taxon>
        <taxon>Bacteroidota</taxon>
        <taxon>Cytophagia</taxon>
        <taxon>Cytophagales</taxon>
        <taxon>Marivirgaceae</taxon>
        <taxon>Marivirga</taxon>
    </lineage>
</organism>
<evidence type="ECO:0000313" key="3">
    <source>
        <dbReference type="Proteomes" id="UP001244443"/>
    </source>
</evidence>
<keyword evidence="1" id="KW-0812">Transmembrane</keyword>
<feature type="transmembrane region" description="Helical" evidence="1">
    <location>
        <begin position="158"/>
        <end position="179"/>
    </location>
</feature>
<keyword evidence="1" id="KW-0472">Membrane</keyword>
<keyword evidence="1" id="KW-1133">Transmembrane helix</keyword>
<gene>
    <name evidence="2" type="ORF">QYS48_33120</name>
</gene>
<dbReference type="AlphaFoldDB" id="A0AA51N6Q9"/>
<dbReference type="Proteomes" id="UP001244443">
    <property type="component" value="Chromosome"/>
</dbReference>
<feature type="transmembrane region" description="Helical" evidence="1">
    <location>
        <begin position="191"/>
        <end position="213"/>
    </location>
</feature>
<feature type="transmembrane region" description="Helical" evidence="1">
    <location>
        <begin position="90"/>
        <end position="108"/>
    </location>
</feature>
<protein>
    <submittedName>
        <fullName evidence="2">Uncharacterized protein</fullName>
    </submittedName>
</protein>
<evidence type="ECO:0000313" key="2">
    <source>
        <dbReference type="EMBL" id="WMN06625.1"/>
    </source>
</evidence>
<accession>A0AA51N6Q9</accession>
<sequence length="222" mass="26311">MRKLSTKQKEELQNHIAKKPIEYIELYNELYDHYASAFENGELSFEETLNELDKHFNYQKVKSINSKLLKKTKKTINDLYWREFKGFWRWPQILTTICILLIGFFLFQNISIMGFFWFIIMPLLAFNVGLNIYGPLLKSLNKVGGRKLNSAHFNVSQQYIKLPLTIFNLTTFLPIIVLSSDYPIIHFYESYPFVLFVLFTLFISSAIIGFKVFRTKIKIQYI</sequence>
<reference evidence="2" key="1">
    <citation type="submission" date="2023-08" db="EMBL/GenBank/DDBJ databases">
        <title>Comparative genomics and taxonomic characterization of three novel marine species of genus Marivirga.</title>
        <authorList>
            <person name="Muhammad N."/>
            <person name="Kim S.-G."/>
        </authorList>
    </citation>
    <scope>NUCLEOTIDE SEQUENCE [LARGE SCALE GENOMIC DNA]</scope>
    <source>
        <strain evidence="2">ABR2-2</strain>
    </source>
</reference>
<dbReference type="RefSeq" id="WP_308356510.1">
    <property type="nucleotide sequence ID" value="NZ_CP129970.2"/>
</dbReference>
<proteinExistence type="predicted"/>
<keyword evidence="3" id="KW-1185">Reference proteome</keyword>
<name>A0AA51N6Q9_9BACT</name>